<proteinExistence type="predicted"/>
<dbReference type="Proteomes" id="UP000289841">
    <property type="component" value="Chromosome"/>
</dbReference>
<reference evidence="2 3" key="1">
    <citation type="submission" date="2019-01" db="EMBL/GenBank/DDBJ databases">
        <authorList>
            <consortium name="Pathogen Informatics"/>
        </authorList>
    </citation>
    <scope>NUCLEOTIDE SEQUENCE [LARGE SCALE GENOMIC DNA]</scope>
    <source>
        <strain evidence="2 3">NCTC10138</strain>
    </source>
</reference>
<keyword evidence="1" id="KW-0472">Membrane</keyword>
<protein>
    <submittedName>
        <fullName evidence="2">Niacin ECF transporter S component NiaX</fullName>
    </submittedName>
</protein>
<organism evidence="2 3">
    <name type="scientific">Haploplasma axanthum</name>
    <name type="common">Acholeplasma axanthum</name>
    <dbReference type="NCBI Taxonomy" id="29552"/>
    <lineage>
        <taxon>Bacteria</taxon>
        <taxon>Bacillati</taxon>
        <taxon>Mycoplasmatota</taxon>
        <taxon>Mollicutes</taxon>
        <taxon>Acholeplasmatales</taxon>
        <taxon>Acholeplasmataceae</taxon>
        <taxon>Haploplasma</taxon>
    </lineage>
</organism>
<feature type="transmembrane region" description="Helical" evidence="1">
    <location>
        <begin position="134"/>
        <end position="155"/>
    </location>
</feature>
<keyword evidence="3" id="KW-1185">Reference proteome</keyword>
<gene>
    <name evidence="2" type="primary">niaX</name>
    <name evidence="2" type="ORF">NCTC10138_00228</name>
</gene>
<keyword evidence="1" id="KW-0812">Transmembrane</keyword>
<dbReference type="RefSeq" id="WP_026390393.1">
    <property type="nucleotide sequence ID" value="NZ_LR215048.1"/>
</dbReference>
<name>A0A449BBQ7_HAPAX</name>
<accession>A0A449BBQ7</accession>
<feature type="transmembrane region" description="Helical" evidence="1">
    <location>
        <begin position="55"/>
        <end position="84"/>
    </location>
</feature>
<dbReference type="EMBL" id="LR215048">
    <property type="protein sequence ID" value="VEU79875.1"/>
    <property type="molecule type" value="Genomic_DNA"/>
</dbReference>
<sequence length="183" mass="20373">MKRNLKRLTFAAVLGALGIVIPLFMPKIVIGDASYTLASHVPLFIAIFIGPDVAFLVGIATTTGFFLALTPIIAARAFSHLLWAIPASFIFKKYKDSIYKTKYNILANIIIGFFHALFECLIVMLFYVGKPSEINSILTTIFIPIGIGGFIHSLVDFQISILVYNRINVHIEEQILETKPKKI</sequence>
<dbReference type="OrthoDB" id="1631895at2"/>
<evidence type="ECO:0000256" key="1">
    <source>
        <dbReference type="SAM" id="Phobius"/>
    </source>
</evidence>
<evidence type="ECO:0000313" key="2">
    <source>
        <dbReference type="EMBL" id="VEU79875.1"/>
    </source>
</evidence>
<evidence type="ECO:0000313" key="3">
    <source>
        <dbReference type="Proteomes" id="UP000289841"/>
    </source>
</evidence>
<feature type="transmembrane region" description="Helical" evidence="1">
    <location>
        <begin position="105"/>
        <end position="128"/>
    </location>
</feature>
<dbReference type="KEGG" id="aaxa:NCTC10138_00228"/>
<dbReference type="AlphaFoldDB" id="A0A449BBQ7"/>
<dbReference type="Gene3D" id="1.10.1760.20">
    <property type="match status" value="1"/>
</dbReference>
<keyword evidence="1" id="KW-1133">Transmembrane helix</keyword>